<dbReference type="InterPro" id="IPR036691">
    <property type="entry name" value="Endo/exonu/phosph_ase_sf"/>
</dbReference>
<dbReference type="PROSITE" id="PS00726">
    <property type="entry name" value="AP_NUCLEASE_F1_1"/>
    <property type="match status" value="1"/>
</dbReference>
<dbReference type="Proteomes" id="UP000041254">
    <property type="component" value="Unassembled WGS sequence"/>
</dbReference>
<dbReference type="PhylomeDB" id="A0A0G4GSG3"/>
<evidence type="ECO:0000256" key="2">
    <source>
        <dbReference type="ARBA" id="ARBA00007092"/>
    </source>
</evidence>
<dbReference type="PROSITE" id="PS51435">
    <property type="entry name" value="AP_NUCLEASE_F1_4"/>
    <property type="match status" value="1"/>
</dbReference>
<keyword evidence="3 7" id="KW-0479">Metal-binding</keyword>
<evidence type="ECO:0000259" key="11">
    <source>
        <dbReference type="Pfam" id="PF03372"/>
    </source>
</evidence>
<feature type="site" description="Important for catalytic activity" evidence="8">
    <location>
        <position position="321"/>
    </location>
</feature>
<keyword evidence="9" id="KW-0234">DNA repair</keyword>
<feature type="domain" description="Endonuclease/exonuclease/phosphatase" evidence="11">
    <location>
        <begin position="25"/>
        <end position="356"/>
    </location>
</feature>
<dbReference type="Gene3D" id="3.60.10.10">
    <property type="entry name" value="Endonuclease/exonuclease/phosphatase"/>
    <property type="match status" value="1"/>
</dbReference>
<dbReference type="GO" id="GO:0008311">
    <property type="term" value="F:double-stranded DNA 3'-5' DNA exonuclease activity"/>
    <property type="evidence" value="ECO:0007669"/>
    <property type="project" value="TreeGrafter"/>
</dbReference>
<dbReference type="InterPro" id="IPR005135">
    <property type="entry name" value="Endo/exonuclease/phosphatase"/>
</dbReference>
<dbReference type="AlphaFoldDB" id="A0A0G4GSG3"/>
<feature type="region of interest" description="Disordered" evidence="10">
    <location>
        <begin position="373"/>
        <end position="402"/>
    </location>
</feature>
<feature type="active site" description="Proton donor/acceptor" evidence="6">
    <location>
        <position position="230"/>
    </location>
</feature>
<dbReference type="VEuPathDB" id="CryptoDB:Vbra_22841"/>
<feature type="binding site" evidence="7">
    <location>
        <position position="232"/>
    </location>
    <ligand>
        <name>Mg(2+)</name>
        <dbReference type="ChEBI" id="CHEBI:18420"/>
        <label>1</label>
    </ligand>
</feature>
<keyword evidence="5 7" id="KW-0460">Magnesium</keyword>
<dbReference type="OMA" id="AFCQFVS"/>
<dbReference type="PANTHER" id="PTHR22748">
    <property type="entry name" value="AP ENDONUCLEASE"/>
    <property type="match status" value="1"/>
</dbReference>
<keyword evidence="4" id="KW-0378">Hydrolase</keyword>
<dbReference type="SUPFAM" id="SSF56219">
    <property type="entry name" value="DNase I-like"/>
    <property type="match status" value="1"/>
</dbReference>
<evidence type="ECO:0000256" key="9">
    <source>
        <dbReference type="RuleBase" id="RU362131"/>
    </source>
</evidence>
<keyword evidence="13" id="KW-1185">Reference proteome</keyword>
<feature type="active site" description="Proton acceptor" evidence="6">
    <location>
        <position position="356"/>
    </location>
</feature>
<feature type="region of interest" description="Disordered" evidence="10">
    <location>
        <begin position="202"/>
        <end position="222"/>
    </location>
</feature>
<accession>A0A0G4GSG3</accession>
<dbReference type="GO" id="GO:0005634">
    <property type="term" value="C:nucleus"/>
    <property type="evidence" value="ECO:0007669"/>
    <property type="project" value="TreeGrafter"/>
</dbReference>
<feature type="active site" evidence="6">
    <location>
        <position position="173"/>
    </location>
</feature>
<sequence>MKRLPEAASAAAEKRVKRSDPLKIVTWNVNGLTTRIKDHKQWKDFESFMETEKPDVVCLQEIKLCAAAPPGAKKGDGRPRDRGQLRDNDASTREDADRVNRAFKSSPVLSSYSLFWSLADWRYAGCLMMARKDIHVRSVRYSLLLPDKLQSVHHEEGRVILAEFESFAVMNMYTPNNGWQTEKFSRRHRFDTDVQQFVKHFTTDSTSAGEASSSDAPPTSSGKPLIIAGDLNCAATDLDLSPGDERWFRQQTEGPARPPPKYVGQPGCTDGERADFREILKAGSLVDAYRQMHPRGAPSAESPCFSWRGWGKYANKGMRIDHILVSESLMGRVESVRITGKGTARGGMEGFMGSDHCPLVVQLRPTAGGGAAAVAAGGGGGGPSASGQSADAAGQECIDLTD</sequence>
<dbReference type="GO" id="GO:0008081">
    <property type="term" value="F:phosphoric diester hydrolase activity"/>
    <property type="evidence" value="ECO:0007669"/>
    <property type="project" value="TreeGrafter"/>
</dbReference>
<reference evidence="12 13" key="1">
    <citation type="submission" date="2014-11" db="EMBL/GenBank/DDBJ databases">
        <authorList>
            <person name="Zhu J."/>
            <person name="Qi W."/>
            <person name="Song R."/>
        </authorList>
    </citation>
    <scope>NUCLEOTIDE SEQUENCE [LARGE SCALE GENOMIC DNA]</scope>
</reference>
<evidence type="ECO:0000256" key="5">
    <source>
        <dbReference type="ARBA" id="ARBA00022842"/>
    </source>
</evidence>
<dbReference type="EC" id="3.1.-.-" evidence="9"/>
<feature type="region of interest" description="Disordered" evidence="10">
    <location>
        <begin position="69"/>
        <end position="93"/>
    </location>
</feature>
<dbReference type="InParanoid" id="A0A0G4GSG3"/>
<dbReference type="GO" id="GO:0003906">
    <property type="term" value="F:DNA-(apurinic or apyrimidinic site) endonuclease activity"/>
    <property type="evidence" value="ECO:0007669"/>
    <property type="project" value="TreeGrafter"/>
</dbReference>
<dbReference type="NCBIfam" id="TIGR00633">
    <property type="entry name" value="xth"/>
    <property type="match status" value="1"/>
</dbReference>
<evidence type="ECO:0000313" key="12">
    <source>
        <dbReference type="EMBL" id="CEM33536.1"/>
    </source>
</evidence>
<dbReference type="InterPro" id="IPR004808">
    <property type="entry name" value="AP_endonuc_1"/>
</dbReference>
<feature type="compositionally biased region" description="Low complexity" evidence="10">
    <location>
        <begin position="385"/>
        <end position="394"/>
    </location>
</feature>
<feature type="binding site" evidence="7">
    <location>
        <position position="61"/>
    </location>
    <ligand>
        <name>Mg(2+)</name>
        <dbReference type="ChEBI" id="CHEBI:18420"/>
        <label>1</label>
    </ligand>
</feature>
<evidence type="ECO:0000256" key="7">
    <source>
        <dbReference type="PIRSR" id="PIRSR604808-2"/>
    </source>
</evidence>
<dbReference type="InterPro" id="IPR020848">
    <property type="entry name" value="AP_endonuclease_F1_CS"/>
</dbReference>
<comment type="cofactor">
    <cofactor evidence="7 9">
        <name>Mg(2+)</name>
        <dbReference type="ChEBI" id="CHEBI:18420"/>
    </cofactor>
    <cofactor evidence="7 9">
        <name>Mn(2+)</name>
        <dbReference type="ChEBI" id="CHEBI:29035"/>
    </cofactor>
    <text evidence="7 9">Probably binds two magnesium or manganese ions per subunit.</text>
</comment>
<feature type="binding site" evidence="7">
    <location>
        <position position="355"/>
    </location>
    <ligand>
        <name>Mg(2+)</name>
        <dbReference type="ChEBI" id="CHEBI:18420"/>
        <label>1</label>
    </ligand>
</feature>
<dbReference type="CDD" id="cd09087">
    <property type="entry name" value="Ape1-like_AP-endo"/>
    <property type="match status" value="1"/>
</dbReference>
<feature type="site" description="Transition state stabilizer" evidence="8">
    <location>
        <position position="232"/>
    </location>
</feature>
<evidence type="ECO:0000256" key="3">
    <source>
        <dbReference type="ARBA" id="ARBA00022723"/>
    </source>
</evidence>
<dbReference type="Pfam" id="PF03372">
    <property type="entry name" value="Exo_endo_phos"/>
    <property type="match status" value="1"/>
</dbReference>
<evidence type="ECO:0000313" key="13">
    <source>
        <dbReference type="Proteomes" id="UP000041254"/>
    </source>
</evidence>
<dbReference type="PANTHER" id="PTHR22748:SF10">
    <property type="entry name" value="DNA-(APURINIC OR APYRIMIDINIC SITE) ENDONUCLEASE"/>
    <property type="match status" value="1"/>
</dbReference>
<comment type="cofactor">
    <cofactor evidence="1">
        <name>Mn(2+)</name>
        <dbReference type="ChEBI" id="CHEBI:29035"/>
    </cofactor>
</comment>
<name>A0A0G4GSG3_VITBC</name>
<dbReference type="OrthoDB" id="498125at2759"/>
<dbReference type="PROSITE" id="PS00728">
    <property type="entry name" value="AP_NUCLEASE_F1_3"/>
    <property type="match status" value="1"/>
</dbReference>
<dbReference type="GO" id="GO:0046872">
    <property type="term" value="F:metal ion binding"/>
    <property type="evidence" value="ECO:0007669"/>
    <property type="project" value="UniProtKB-KW"/>
</dbReference>
<organism evidence="12 13">
    <name type="scientific">Vitrella brassicaformis (strain CCMP3155)</name>
    <dbReference type="NCBI Taxonomy" id="1169540"/>
    <lineage>
        <taxon>Eukaryota</taxon>
        <taxon>Sar</taxon>
        <taxon>Alveolata</taxon>
        <taxon>Colpodellida</taxon>
        <taxon>Vitrellaceae</taxon>
        <taxon>Vitrella</taxon>
    </lineage>
</organism>
<feature type="binding site" evidence="7">
    <location>
        <position position="356"/>
    </location>
    <ligand>
        <name>Mg(2+)</name>
        <dbReference type="ChEBI" id="CHEBI:18420"/>
        <label>1</label>
    </ligand>
</feature>
<protein>
    <recommendedName>
        <fullName evidence="9">DNA-(apurinic or apyrimidinic site) endonuclease</fullName>
        <ecNumber evidence="9">3.1.-.-</ecNumber>
    </recommendedName>
</protein>
<evidence type="ECO:0000256" key="1">
    <source>
        <dbReference type="ARBA" id="ARBA00001936"/>
    </source>
</evidence>
<dbReference type="InterPro" id="IPR020847">
    <property type="entry name" value="AP_endonuclease_F1_BS"/>
</dbReference>
<evidence type="ECO:0000256" key="4">
    <source>
        <dbReference type="ARBA" id="ARBA00022801"/>
    </source>
</evidence>
<feature type="compositionally biased region" description="Polar residues" evidence="10">
    <location>
        <begin position="203"/>
        <end position="222"/>
    </location>
</feature>
<dbReference type="STRING" id="1169540.A0A0G4GSG3"/>
<gene>
    <name evidence="12" type="ORF">Vbra_22841</name>
</gene>
<dbReference type="GO" id="GO:0006284">
    <property type="term" value="P:base-excision repair"/>
    <property type="evidence" value="ECO:0007669"/>
    <property type="project" value="TreeGrafter"/>
</dbReference>
<dbReference type="EMBL" id="CDMY01000787">
    <property type="protein sequence ID" value="CEM33536.1"/>
    <property type="molecule type" value="Genomic_DNA"/>
</dbReference>
<dbReference type="FunCoup" id="A0A0G4GSG3">
    <property type="interactions" value="17"/>
</dbReference>
<feature type="compositionally biased region" description="Basic and acidic residues" evidence="10">
    <location>
        <begin position="73"/>
        <end position="93"/>
    </location>
</feature>
<evidence type="ECO:0000256" key="8">
    <source>
        <dbReference type="PIRSR" id="PIRSR604808-3"/>
    </source>
</evidence>
<proteinExistence type="inferred from homology"/>
<keyword evidence="9" id="KW-0227">DNA damage</keyword>
<feature type="compositionally biased region" description="Gly residues" evidence="10">
    <location>
        <begin position="373"/>
        <end position="384"/>
    </location>
</feature>
<evidence type="ECO:0000256" key="10">
    <source>
        <dbReference type="SAM" id="MobiDB-lite"/>
    </source>
</evidence>
<feature type="binding site" evidence="7">
    <location>
        <position position="230"/>
    </location>
    <ligand>
        <name>Mg(2+)</name>
        <dbReference type="ChEBI" id="CHEBI:18420"/>
        <label>1</label>
    </ligand>
</feature>
<feature type="binding site" evidence="7">
    <location>
        <position position="28"/>
    </location>
    <ligand>
        <name>Mg(2+)</name>
        <dbReference type="ChEBI" id="CHEBI:18420"/>
        <label>1</label>
    </ligand>
</feature>
<feature type="site" description="Interaction with DNA substrate" evidence="8">
    <location>
        <position position="356"/>
    </location>
</feature>
<dbReference type="GO" id="GO:0003677">
    <property type="term" value="F:DNA binding"/>
    <property type="evidence" value="ECO:0007669"/>
    <property type="project" value="InterPro"/>
</dbReference>
<evidence type="ECO:0000256" key="6">
    <source>
        <dbReference type="PIRSR" id="PIRSR604808-1"/>
    </source>
</evidence>
<keyword evidence="7" id="KW-0464">Manganese</keyword>
<comment type="similarity">
    <text evidence="2 9">Belongs to the DNA repair enzymes AP/ExoA family.</text>
</comment>